<evidence type="ECO:0000313" key="1">
    <source>
        <dbReference type="EMBL" id="BCA29309.1"/>
    </source>
</evidence>
<dbReference type="RefSeq" id="WP_142008490.1">
    <property type="nucleotide sequence ID" value="NZ_AP022642.1"/>
</dbReference>
<protein>
    <submittedName>
        <fullName evidence="2">DUF2491 family protein</fullName>
    </submittedName>
</protein>
<dbReference type="AlphaFoldDB" id="A0A679GP52"/>
<dbReference type="KEGG" id="poj:PtoMrB4_32860"/>
<evidence type="ECO:0000313" key="3">
    <source>
        <dbReference type="Proteomes" id="UP000461288"/>
    </source>
</evidence>
<reference evidence="2 3" key="1">
    <citation type="submission" date="2019-12" db="EMBL/GenBank/DDBJ databases">
        <title>Draft genome sequence of Pseudomonas otitidis recovered from a chicken carcass.</title>
        <authorList>
            <person name="Vieira T.R."/>
            <person name="Oliviera E.F.C."/>
            <person name="Silva N.M.V."/>
            <person name="Sambrano G.E."/>
            <person name="Cibulski S.P."/>
            <person name="Cardoso M.R.I."/>
        </authorList>
    </citation>
    <scope>NUCLEOTIDE SEQUENCE [LARGE SCALE GENOMIC DNA]</scope>
    <source>
        <strain evidence="2 3">25_K</strain>
    </source>
</reference>
<evidence type="ECO:0000313" key="4">
    <source>
        <dbReference type="Proteomes" id="UP000501237"/>
    </source>
</evidence>
<reference evidence="1 4" key="2">
    <citation type="journal article" date="2020" name="Microbiol. Resour. Announc.">
        <title>Complete genome sequence of Pseudomonas otitidis strain MrB4, isolated from Lake Biwa in Japan.</title>
        <authorList>
            <person name="Miyazaki K."/>
            <person name="Hase E."/>
            <person name="Maruya T."/>
        </authorList>
    </citation>
    <scope>NUCLEOTIDE SEQUENCE [LARGE SCALE GENOMIC DNA]</scope>
    <source>
        <strain evidence="1 4">MrB4</strain>
    </source>
</reference>
<proteinExistence type="predicted"/>
<organism evidence="1 4">
    <name type="scientific">Metapseudomonas otitidis</name>
    <dbReference type="NCBI Taxonomy" id="319939"/>
    <lineage>
        <taxon>Bacteria</taxon>
        <taxon>Pseudomonadati</taxon>
        <taxon>Pseudomonadota</taxon>
        <taxon>Gammaproteobacteria</taxon>
        <taxon>Pseudomonadales</taxon>
        <taxon>Pseudomonadaceae</taxon>
        <taxon>Metapseudomonas</taxon>
    </lineage>
</organism>
<dbReference type="Pfam" id="PF10679">
    <property type="entry name" value="DUF2491"/>
    <property type="match status" value="1"/>
</dbReference>
<sequence length="220" mass="24597">MSTLKRWLGLEPPLPSNTGTRHVSDSQPLGLAAGRMLCLDRSLKALLDGQTGVEIPGDEKVWAVGTLELGQSTRIKRFYLDDEDYFLQVLMNGPDDSDIESIILFGYHQVTAINSRDELMRLAGPNARIGMPLYELEGEEYIRQWGSEDGQTELVPLREFVVSPEASYGIEHHSMLYAREIGLLNRREFLLFSVEEDEDGVISLTTAVGVTLQITDINVL</sequence>
<name>A0A679GP52_9GAMM</name>
<accession>A0A679GP52</accession>
<dbReference type="InterPro" id="IPR019621">
    <property type="entry name" value="DUF2491"/>
</dbReference>
<dbReference type="EMBL" id="AP022642">
    <property type="protein sequence ID" value="BCA29309.1"/>
    <property type="molecule type" value="Genomic_DNA"/>
</dbReference>
<evidence type="ECO:0000313" key="2">
    <source>
        <dbReference type="EMBL" id="MWK60196.1"/>
    </source>
</evidence>
<gene>
    <name evidence="2" type="ORF">GO594_29840</name>
    <name evidence="1" type="ORF">PtoMrB4_32860</name>
</gene>
<dbReference type="EMBL" id="WTFN01000173">
    <property type="protein sequence ID" value="MWK60196.1"/>
    <property type="molecule type" value="Genomic_DNA"/>
</dbReference>
<dbReference type="Proteomes" id="UP000501237">
    <property type="component" value="Chromosome"/>
</dbReference>
<dbReference type="Proteomes" id="UP000461288">
    <property type="component" value="Unassembled WGS sequence"/>
</dbReference>
<dbReference type="GeneID" id="57398504"/>